<reference evidence="2" key="1">
    <citation type="submission" date="2021-01" db="EMBL/GenBank/DDBJ databases">
        <authorList>
            <person name="Kaushik A."/>
        </authorList>
    </citation>
    <scope>NUCLEOTIDE SEQUENCE</scope>
    <source>
        <strain evidence="2">AG5</strain>
    </source>
</reference>
<dbReference type="EMBL" id="CAJNJQ010002660">
    <property type="protein sequence ID" value="CAE7181947.1"/>
    <property type="molecule type" value="Genomic_DNA"/>
</dbReference>
<evidence type="ECO:0000259" key="1">
    <source>
        <dbReference type="Pfam" id="PF13391"/>
    </source>
</evidence>
<proteinExistence type="predicted"/>
<dbReference type="AlphaFoldDB" id="A0A8H3E5D2"/>
<dbReference type="InterPro" id="IPR003615">
    <property type="entry name" value="HNH_nuc"/>
</dbReference>
<organism evidence="2 3">
    <name type="scientific">Rhizoctonia solani</name>
    <dbReference type="NCBI Taxonomy" id="456999"/>
    <lineage>
        <taxon>Eukaryota</taxon>
        <taxon>Fungi</taxon>
        <taxon>Dikarya</taxon>
        <taxon>Basidiomycota</taxon>
        <taxon>Agaricomycotina</taxon>
        <taxon>Agaricomycetes</taxon>
        <taxon>Cantharellales</taxon>
        <taxon>Ceratobasidiaceae</taxon>
        <taxon>Rhizoctonia</taxon>
    </lineage>
</organism>
<feature type="domain" description="HNH nuclease" evidence="1">
    <location>
        <begin position="135"/>
        <end position="234"/>
    </location>
</feature>
<comment type="caution">
    <text evidence="2">The sequence shown here is derived from an EMBL/GenBank/DDBJ whole genome shotgun (WGS) entry which is preliminary data.</text>
</comment>
<dbReference type="Pfam" id="PF13391">
    <property type="entry name" value="HNH_2"/>
    <property type="match status" value="1"/>
</dbReference>
<dbReference type="Proteomes" id="UP000663827">
    <property type="component" value="Unassembled WGS sequence"/>
</dbReference>
<sequence>MPTPLSPLGNLFQGLEAVRMAYVRVLALEYERPVAIRILGWMLIHAPNGAGQAHLASSIDQCSNTQAIIALGEYYFQYFLKYFRAIANKPTPTPSNHPDPSIDDLRDMIMNSVDQAPTGHSQAKKRALVRDNYRCQLTGTVDTEAYLGSPMVEEQVDANALNVSQTECHHILPQYIGHNITDNPERTANASMIWSIVQIFGGIPQVEVNGPGIHHLRNIMTLRGDIHTAFDRLQVWLEPVDGQDNVYNIGRLRPAICRDLPATVTLTTNTGLPLPDRRYLALQAACAKVVCMSGAAEPIDSILRDAEETKVLSQDGSSVSLLDMLLYGHAPA</sequence>
<evidence type="ECO:0000313" key="3">
    <source>
        <dbReference type="Proteomes" id="UP000663827"/>
    </source>
</evidence>
<name>A0A8H3E5D2_9AGAM</name>
<accession>A0A8H3E5D2</accession>
<evidence type="ECO:0000313" key="2">
    <source>
        <dbReference type="EMBL" id="CAE7181947.1"/>
    </source>
</evidence>
<gene>
    <name evidence="2" type="ORF">RDB_LOCUS117713</name>
</gene>
<protein>
    <recommendedName>
        <fullName evidence="1">HNH nuclease domain-containing protein</fullName>
    </recommendedName>
</protein>